<keyword evidence="9 21" id="KW-0472">Membrane</keyword>
<feature type="transmembrane region" description="Helical" evidence="21">
    <location>
        <begin position="265"/>
        <end position="290"/>
    </location>
</feature>
<evidence type="ECO:0000256" key="11">
    <source>
        <dbReference type="ARBA" id="ARBA00023273"/>
    </source>
</evidence>
<dbReference type="Pfam" id="PF13520">
    <property type="entry name" value="AA_permease_2"/>
    <property type="match status" value="1"/>
</dbReference>
<evidence type="ECO:0000313" key="23">
    <source>
        <dbReference type="Proteomes" id="UP000316079"/>
    </source>
</evidence>
<dbReference type="EMBL" id="SRMA01026173">
    <property type="protein sequence ID" value="TRY86869.1"/>
    <property type="molecule type" value="Genomic_DNA"/>
</dbReference>
<evidence type="ECO:0000256" key="12">
    <source>
        <dbReference type="ARBA" id="ARBA00050407"/>
    </source>
</evidence>
<evidence type="ECO:0000256" key="8">
    <source>
        <dbReference type="ARBA" id="ARBA00022989"/>
    </source>
</evidence>
<evidence type="ECO:0000256" key="1">
    <source>
        <dbReference type="ARBA" id="ARBA00004475"/>
    </source>
</evidence>
<keyword evidence="3" id="KW-0813">Transport</keyword>
<feature type="compositionally biased region" description="Polar residues" evidence="20">
    <location>
        <begin position="1"/>
        <end position="18"/>
    </location>
</feature>
<evidence type="ECO:0000256" key="5">
    <source>
        <dbReference type="ARBA" id="ARBA00022553"/>
    </source>
</evidence>
<organism evidence="22 23">
    <name type="scientific">Danionella cerebrum</name>
    <dbReference type="NCBI Taxonomy" id="2873325"/>
    <lineage>
        <taxon>Eukaryota</taxon>
        <taxon>Metazoa</taxon>
        <taxon>Chordata</taxon>
        <taxon>Craniata</taxon>
        <taxon>Vertebrata</taxon>
        <taxon>Euteleostomi</taxon>
        <taxon>Actinopterygii</taxon>
        <taxon>Neopterygii</taxon>
        <taxon>Teleostei</taxon>
        <taxon>Ostariophysi</taxon>
        <taxon>Cypriniformes</taxon>
        <taxon>Danionidae</taxon>
        <taxon>Danioninae</taxon>
        <taxon>Danionella</taxon>
    </lineage>
</organism>
<dbReference type="FunFam" id="1.20.1740.10:FF:000027">
    <property type="entry name" value="cystine/glutamate transporter isoform X1"/>
    <property type="match status" value="1"/>
</dbReference>
<protein>
    <recommendedName>
        <fullName evidence="16">Cystine/glutamate transporter</fullName>
    </recommendedName>
    <alternativeName>
        <fullName evidence="18">Amino acid transport system xc-</fullName>
    </alternativeName>
    <alternativeName>
        <fullName evidence="19">Solute carrier family 7 member 11</fullName>
    </alternativeName>
    <alternativeName>
        <fullName evidence="17">xCT</fullName>
    </alternativeName>
</protein>
<dbReference type="Gene3D" id="1.20.1740.10">
    <property type="entry name" value="Amino acid/polyamine transporter I"/>
    <property type="match status" value="1"/>
</dbReference>
<dbReference type="GO" id="GO:0015811">
    <property type="term" value="P:L-cystine transport"/>
    <property type="evidence" value="ECO:0007669"/>
    <property type="project" value="UniProtKB-ARBA"/>
</dbReference>
<keyword evidence="23" id="KW-1185">Reference proteome</keyword>
<feature type="transmembrane region" description="Helical" evidence="21">
    <location>
        <begin position="75"/>
        <end position="97"/>
    </location>
</feature>
<evidence type="ECO:0000313" key="22">
    <source>
        <dbReference type="EMBL" id="TRY86869.1"/>
    </source>
</evidence>
<dbReference type="GO" id="GO:0031528">
    <property type="term" value="C:microvillus membrane"/>
    <property type="evidence" value="ECO:0007669"/>
    <property type="project" value="UniProtKB-SubCell"/>
</dbReference>
<evidence type="ECO:0000256" key="10">
    <source>
        <dbReference type="ARBA" id="ARBA00023157"/>
    </source>
</evidence>
<feature type="transmembrane region" description="Helical" evidence="21">
    <location>
        <begin position="233"/>
        <end position="253"/>
    </location>
</feature>
<name>A0A553QAA9_9TELE</name>
<dbReference type="GO" id="GO:0043067">
    <property type="term" value="P:regulation of programmed cell death"/>
    <property type="evidence" value="ECO:0007669"/>
    <property type="project" value="UniProtKB-ARBA"/>
</dbReference>
<evidence type="ECO:0000256" key="4">
    <source>
        <dbReference type="ARBA" id="ARBA00022475"/>
    </source>
</evidence>
<comment type="catalytic activity">
    <reaction evidence="13">
        <text>N-acetyl-L-cysteine(out) + L-glutamate(in) = N-acetyl-L-cysteine(in) + L-glutamate(out)</text>
        <dbReference type="Rhea" id="RHEA:74567"/>
        <dbReference type="ChEBI" id="CHEBI:29985"/>
        <dbReference type="ChEBI" id="CHEBI:78236"/>
    </reaction>
</comment>
<gene>
    <name evidence="22" type="ORF">DNTS_017250</name>
</gene>
<keyword evidence="7" id="KW-0029">Amino-acid transport</keyword>
<feature type="region of interest" description="Disordered" evidence="20">
    <location>
        <begin position="1"/>
        <end position="33"/>
    </location>
</feature>
<dbReference type="OrthoDB" id="10062876at2759"/>
<keyword evidence="5" id="KW-0597">Phosphoprotein</keyword>
<evidence type="ECO:0000256" key="14">
    <source>
        <dbReference type="ARBA" id="ARBA00051885"/>
    </source>
</evidence>
<evidence type="ECO:0000256" key="6">
    <source>
        <dbReference type="ARBA" id="ARBA00022692"/>
    </source>
</evidence>
<evidence type="ECO:0000256" key="17">
    <source>
        <dbReference type="ARBA" id="ARBA00078584"/>
    </source>
</evidence>
<keyword evidence="8 21" id="KW-1133">Transmembrane helix</keyword>
<comment type="subcellular location">
    <subcellularLocation>
        <location evidence="1">Cell projection</location>
        <location evidence="1">Microvillus membrane</location>
        <topology evidence="1">Multi-pass membrane protein</topology>
    </subcellularLocation>
</comment>
<dbReference type="GO" id="GO:0015179">
    <property type="term" value="F:L-amino acid transmembrane transporter activity"/>
    <property type="evidence" value="ECO:0007669"/>
    <property type="project" value="TreeGrafter"/>
</dbReference>
<feature type="transmembrane region" description="Helical" evidence="21">
    <location>
        <begin position="43"/>
        <end position="63"/>
    </location>
</feature>
<comment type="catalytic activity">
    <reaction evidence="14">
        <text>an L-alpha-amino acid(in) + L-kynurenine(out) = an L-alpha-amino acid(out) + L-kynurenine(in)</text>
        <dbReference type="Rhea" id="RHEA:71191"/>
        <dbReference type="ChEBI" id="CHEBI:57959"/>
        <dbReference type="ChEBI" id="CHEBI:59869"/>
    </reaction>
</comment>
<dbReference type="PIRSF" id="PIRSF006060">
    <property type="entry name" value="AA_transporter"/>
    <property type="match status" value="1"/>
</dbReference>
<feature type="transmembrane region" description="Helical" evidence="21">
    <location>
        <begin position="365"/>
        <end position="387"/>
    </location>
</feature>
<dbReference type="InterPro" id="IPR002293">
    <property type="entry name" value="AA/rel_permease1"/>
</dbReference>
<evidence type="ECO:0000256" key="9">
    <source>
        <dbReference type="ARBA" id="ARBA00023136"/>
    </source>
</evidence>
<keyword evidence="6 21" id="KW-0812">Transmembrane</keyword>
<keyword evidence="4" id="KW-1003">Cell membrane</keyword>
<dbReference type="PANTHER" id="PTHR11785">
    <property type="entry name" value="AMINO ACID TRANSPORTER"/>
    <property type="match status" value="1"/>
</dbReference>
<evidence type="ECO:0000256" key="18">
    <source>
        <dbReference type="ARBA" id="ARBA00079117"/>
    </source>
</evidence>
<feature type="transmembrane region" description="Helical" evidence="21">
    <location>
        <begin position="316"/>
        <end position="337"/>
    </location>
</feature>
<evidence type="ECO:0000256" key="13">
    <source>
        <dbReference type="ARBA" id="ARBA00051652"/>
    </source>
</evidence>
<comment type="similarity">
    <text evidence="2">Belongs to the amino acid-polyamine-organocation (APC) superfamily. L-type amino acid transporter (LAT) (TC 2.A.3.8) family.</text>
</comment>
<reference evidence="22 23" key="1">
    <citation type="journal article" date="2019" name="Sci. Data">
        <title>Hybrid genome assembly and annotation of Danionella translucida.</title>
        <authorList>
            <person name="Kadobianskyi M."/>
            <person name="Schulze L."/>
            <person name="Schuelke M."/>
            <person name="Judkewitz B."/>
        </authorList>
    </citation>
    <scope>NUCLEOTIDE SEQUENCE [LARGE SCALE GENOMIC DNA]</scope>
    <source>
        <strain evidence="22 23">Bolton</strain>
    </source>
</reference>
<keyword evidence="10" id="KW-1015">Disulfide bond</keyword>
<feature type="transmembrane region" description="Helical" evidence="21">
    <location>
        <begin position="192"/>
        <end position="213"/>
    </location>
</feature>
<feature type="transmembrane region" description="Helical" evidence="21">
    <location>
        <begin position="162"/>
        <end position="180"/>
    </location>
</feature>
<accession>A0A553QAA9</accession>
<feature type="transmembrane region" description="Helical" evidence="21">
    <location>
        <begin position="393"/>
        <end position="410"/>
    </location>
</feature>
<feature type="transmembrane region" description="Helical" evidence="21">
    <location>
        <begin position="132"/>
        <end position="150"/>
    </location>
</feature>
<evidence type="ECO:0000256" key="2">
    <source>
        <dbReference type="ARBA" id="ARBA00007040"/>
    </source>
</evidence>
<comment type="catalytic activity">
    <reaction evidence="12">
        <text>L-cystine(out) + L-glutamate(in) = L-cystine(in) + L-glutamate(out)</text>
        <dbReference type="Rhea" id="RHEA:70995"/>
        <dbReference type="ChEBI" id="CHEBI:29985"/>
        <dbReference type="ChEBI" id="CHEBI:35491"/>
    </reaction>
</comment>
<evidence type="ECO:0000256" key="7">
    <source>
        <dbReference type="ARBA" id="ARBA00022970"/>
    </source>
</evidence>
<comment type="caution">
    <text evidence="22">The sequence shown here is derived from an EMBL/GenBank/DDBJ whole genome shotgun (WGS) entry which is preliminary data.</text>
</comment>
<evidence type="ECO:0000256" key="21">
    <source>
        <dbReference type="SAM" id="Phobius"/>
    </source>
</evidence>
<comment type="subunit">
    <text evidence="15">Disulfide-linked heterodimer with the amino acid transport protein SLC3A2/4F2hc; this interaction mediates cell membrane localization.</text>
</comment>
<evidence type="ECO:0000256" key="16">
    <source>
        <dbReference type="ARBA" id="ARBA00071314"/>
    </source>
</evidence>
<evidence type="ECO:0000256" key="19">
    <source>
        <dbReference type="ARBA" id="ARBA00080978"/>
    </source>
</evidence>
<proteinExistence type="inferred from homology"/>
<feature type="transmembrane region" description="Helical" evidence="21">
    <location>
        <begin position="449"/>
        <end position="469"/>
    </location>
</feature>
<dbReference type="Proteomes" id="UP000316079">
    <property type="component" value="Unassembled WGS sequence"/>
</dbReference>
<dbReference type="PANTHER" id="PTHR11785:SF323">
    <property type="entry name" value="CYSTINE_GLUTAMATE TRANSPORTER"/>
    <property type="match status" value="1"/>
</dbReference>
<feature type="transmembrane region" description="Helical" evidence="21">
    <location>
        <begin position="422"/>
        <end position="443"/>
    </location>
</feature>
<evidence type="ECO:0000256" key="3">
    <source>
        <dbReference type="ARBA" id="ARBA00022448"/>
    </source>
</evidence>
<evidence type="ECO:0000256" key="15">
    <source>
        <dbReference type="ARBA" id="ARBA00065438"/>
    </source>
</evidence>
<evidence type="ECO:0000256" key="20">
    <source>
        <dbReference type="SAM" id="MobiDB-lite"/>
    </source>
</evidence>
<sequence length="498" mass="55092">MPRRTLSTPHPNGDPSQSDLEEKLPLQSNGEPPKEKVELKKQVTLLQGIAIIIGTIIGAGIFISPKGILKNSGSVGMSLVVWIACGVLSLFGALSYAELGTCIKKSGGHYTYVLEAFGPQVAFVQLWAEITAIRPAGLAVISLAFGRYILEPIFMPCGVPDIAIKLATSIGITVAMYVNVMSVSWTTRLQIFLTFSKLLAILIIAVPGLYQLFKGETKNFENAFEVHTADLTRLPLAFYSGMYAYSGWFYLNFVTEEVEKPERTVPIAICVSMGIVMSCYILINVAYYTVMSADDLLASSAVAVTFAEKQLGNFSYAVPIFVALSCFGSMNGCLFAISRTFYVASREGQLPEVLSMLHVRRHTPLPAVTILYPITLLILFLGDIYSLLNFMSFLRWFFIGVAVLGLIYMRKTRPDLDRPFKVPIFIPTVFAFTCFFMVFLSLYSDPVNTGIGFGISLTGIPAYCIFIHFQRRNKCFQKCSDFVNRSLQILLEVVPAEH</sequence>
<keyword evidence="11" id="KW-0966">Cell projection</keyword>
<dbReference type="InterPro" id="IPR050598">
    <property type="entry name" value="AminoAcid_Transporter"/>
</dbReference>
<dbReference type="STRING" id="623744.A0A553QAA9"/>
<dbReference type="AlphaFoldDB" id="A0A553QAA9"/>
<dbReference type="GO" id="GO:0015813">
    <property type="term" value="P:L-glutamate transmembrane transport"/>
    <property type="evidence" value="ECO:0007669"/>
    <property type="project" value="UniProtKB-ARBA"/>
</dbReference>